<dbReference type="EMBL" id="CP122959">
    <property type="protein sequence ID" value="WGI18463.1"/>
    <property type="molecule type" value="Genomic_DNA"/>
</dbReference>
<reference evidence="6 8" key="1">
    <citation type="submission" date="2018-02" db="EMBL/GenBank/DDBJ databases">
        <authorList>
            <person name="Rodrigo-Torres L."/>
            <person name="Arahal R. D."/>
            <person name="Lucena T."/>
        </authorList>
    </citation>
    <scope>NUCLEOTIDE SEQUENCE [LARGE SCALE GENOMIC DNA]</scope>
    <source>
        <strain evidence="6 8">CECT 9267</strain>
    </source>
</reference>
<protein>
    <submittedName>
        <fullName evidence="7">ChbG/HpnK family deacetylase</fullName>
    </submittedName>
</protein>
<dbReference type="Gene3D" id="3.20.20.370">
    <property type="entry name" value="Glycoside hydrolase/deacetylase"/>
    <property type="match status" value="1"/>
</dbReference>
<evidence type="ECO:0000256" key="4">
    <source>
        <dbReference type="ARBA" id="ARBA00022842"/>
    </source>
</evidence>
<dbReference type="EMBL" id="OKRC01000002">
    <property type="protein sequence ID" value="SPE19705.1"/>
    <property type="molecule type" value="Genomic_DNA"/>
</dbReference>
<proteinExistence type="predicted"/>
<evidence type="ECO:0000313" key="7">
    <source>
        <dbReference type="EMBL" id="WGI18463.1"/>
    </source>
</evidence>
<evidence type="ECO:0000313" key="6">
    <source>
        <dbReference type="EMBL" id="SPE19705.1"/>
    </source>
</evidence>
<dbReference type="AlphaFoldDB" id="A0AAE8J442"/>
<evidence type="ECO:0000256" key="5">
    <source>
        <dbReference type="ARBA" id="ARBA00023277"/>
    </source>
</evidence>
<dbReference type="Proteomes" id="UP001179858">
    <property type="component" value="Chromosome"/>
</dbReference>
<dbReference type="GO" id="GO:0016787">
    <property type="term" value="F:hydrolase activity"/>
    <property type="evidence" value="ECO:0007669"/>
    <property type="project" value="UniProtKB-KW"/>
</dbReference>
<accession>A0AAE8J442</accession>
<keyword evidence="4" id="KW-0460">Magnesium</keyword>
<keyword evidence="3" id="KW-0378">Hydrolase</keyword>
<dbReference type="GO" id="GO:0046872">
    <property type="term" value="F:metal ion binding"/>
    <property type="evidence" value="ECO:0007669"/>
    <property type="project" value="UniProtKB-KW"/>
</dbReference>
<organism evidence="6 8">
    <name type="scientific">Latilactobacillus sakei</name>
    <name type="common">Lactobacillus sakei</name>
    <dbReference type="NCBI Taxonomy" id="1599"/>
    <lineage>
        <taxon>Bacteria</taxon>
        <taxon>Bacillati</taxon>
        <taxon>Bacillota</taxon>
        <taxon>Bacilli</taxon>
        <taxon>Lactobacillales</taxon>
        <taxon>Lactobacillaceae</taxon>
        <taxon>Latilactobacillus</taxon>
    </lineage>
</organism>
<evidence type="ECO:0000256" key="3">
    <source>
        <dbReference type="ARBA" id="ARBA00022801"/>
    </source>
</evidence>
<reference evidence="7" key="2">
    <citation type="submission" date="2023-04" db="EMBL/GenBank/DDBJ databases">
        <title>Novel strain of Lactilactobacillus sakei and use thereof.</title>
        <authorList>
            <person name="Kim S.Y."/>
        </authorList>
    </citation>
    <scope>NUCLEOTIDE SEQUENCE</scope>
    <source>
        <strain evidence="7">HUP1</strain>
    </source>
</reference>
<evidence type="ECO:0000256" key="1">
    <source>
        <dbReference type="ARBA" id="ARBA00001946"/>
    </source>
</evidence>
<keyword evidence="5" id="KW-0119">Carbohydrate metabolism</keyword>
<dbReference type="RefSeq" id="WP_016265307.1">
    <property type="nucleotide sequence ID" value="NZ_CP020806.1"/>
</dbReference>
<dbReference type="GO" id="GO:0005975">
    <property type="term" value="P:carbohydrate metabolic process"/>
    <property type="evidence" value="ECO:0007669"/>
    <property type="project" value="InterPro"/>
</dbReference>
<gene>
    <name evidence="6" type="ORF">LAS9267_00675</name>
    <name evidence="7" type="ORF">QBD03_06800</name>
</gene>
<dbReference type="InterPro" id="IPR006879">
    <property type="entry name" value="YdjC-like"/>
</dbReference>
<name>A0AAE8J442_LATSK</name>
<dbReference type="PANTHER" id="PTHR31609:SF1">
    <property type="entry name" value="CARBOHYDRATE DEACETYLASE"/>
    <property type="match status" value="1"/>
</dbReference>
<dbReference type="SUPFAM" id="SSF88713">
    <property type="entry name" value="Glycoside hydrolase/deacetylase"/>
    <property type="match status" value="1"/>
</dbReference>
<sequence>MQSIIVESDDFGMTIPISRAIILGLKRGLLSATNAQVTSPDFAASAVLAQQMGIQGMGLHLVLDKDVPICDPQNIPSLVTTAGRLMCYANLQAREQELDINEVRREFQAQIDCFLASGLKLTHLTSHHFVATLTPAIYAVVLELAQTYQVPLRHEVTKLPLKHQAAYQDLWQKSTVKTTGALITAQRAPYLTPADIQQQLLLVDQTVPPVILSHVGYLSSALRQKSSLTTNRLVELDTLKTLQARAYWQRNNWQLIDYSVIGVNDR</sequence>
<dbReference type="PANTHER" id="PTHR31609">
    <property type="entry name" value="YDJC DEACETYLASE FAMILY MEMBER"/>
    <property type="match status" value="1"/>
</dbReference>
<evidence type="ECO:0000313" key="8">
    <source>
        <dbReference type="Proteomes" id="UP000239650"/>
    </source>
</evidence>
<dbReference type="Proteomes" id="UP000239650">
    <property type="component" value="Unassembled WGS sequence"/>
</dbReference>
<keyword evidence="2" id="KW-0479">Metal-binding</keyword>
<dbReference type="InterPro" id="IPR011330">
    <property type="entry name" value="Glyco_hydro/deAcase_b/a-brl"/>
</dbReference>
<comment type="cofactor">
    <cofactor evidence="1">
        <name>Mg(2+)</name>
        <dbReference type="ChEBI" id="CHEBI:18420"/>
    </cofactor>
</comment>
<dbReference type="Pfam" id="PF04794">
    <property type="entry name" value="YdjC"/>
    <property type="match status" value="1"/>
</dbReference>
<dbReference type="GO" id="GO:0019213">
    <property type="term" value="F:deacetylase activity"/>
    <property type="evidence" value="ECO:0007669"/>
    <property type="project" value="TreeGrafter"/>
</dbReference>
<evidence type="ECO:0000256" key="2">
    <source>
        <dbReference type="ARBA" id="ARBA00022723"/>
    </source>
</evidence>